<dbReference type="Pfam" id="PF11393">
    <property type="entry name" value="T4BSS_DotI_IcmL"/>
    <property type="match status" value="1"/>
</dbReference>
<feature type="transmembrane region" description="Helical" evidence="1">
    <location>
        <begin position="47"/>
        <end position="66"/>
    </location>
</feature>
<dbReference type="AlphaFoldDB" id="A0A8J2Z363"/>
<dbReference type="EMBL" id="BMJS01000005">
    <property type="protein sequence ID" value="GGF92565.1"/>
    <property type="molecule type" value="Genomic_DNA"/>
</dbReference>
<name>A0A8J2Z363_9GAMM</name>
<protein>
    <submittedName>
        <fullName evidence="2">Uncharacterized protein</fullName>
    </submittedName>
</protein>
<keyword evidence="1" id="KW-0812">Transmembrane</keyword>
<evidence type="ECO:0000313" key="3">
    <source>
        <dbReference type="Proteomes" id="UP000636949"/>
    </source>
</evidence>
<organism evidence="2 3">
    <name type="scientific">Cysteiniphilum litorale</name>
    <dbReference type="NCBI Taxonomy" id="2056700"/>
    <lineage>
        <taxon>Bacteria</taxon>
        <taxon>Pseudomonadati</taxon>
        <taxon>Pseudomonadota</taxon>
        <taxon>Gammaproteobacteria</taxon>
        <taxon>Thiotrichales</taxon>
        <taxon>Fastidiosibacteraceae</taxon>
        <taxon>Cysteiniphilum</taxon>
    </lineage>
</organism>
<dbReference type="OrthoDB" id="6367129at2"/>
<keyword evidence="1" id="KW-0472">Membrane</keyword>
<comment type="caution">
    <text evidence="2">The sequence shown here is derived from an EMBL/GenBank/DDBJ whole genome shotgun (WGS) entry which is preliminary data.</text>
</comment>
<proteinExistence type="predicted"/>
<keyword evidence="3" id="KW-1185">Reference proteome</keyword>
<dbReference type="RefSeq" id="WP_117002079.1">
    <property type="nucleotide sequence ID" value="NZ_BMJS01000005.1"/>
</dbReference>
<dbReference type="InterPro" id="IPR021055">
    <property type="entry name" value="T4BSS_IcmL/DotI"/>
</dbReference>
<reference evidence="2" key="1">
    <citation type="journal article" date="2014" name="Int. J. Syst. Evol. Microbiol.">
        <title>Complete genome sequence of Corynebacterium casei LMG S-19264T (=DSM 44701T), isolated from a smear-ripened cheese.</title>
        <authorList>
            <consortium name="US DOE Joint Genome Institute (JGI-PGF)"/>
            <person name="Walter F."/>
            <person name="Albersmeier A."/>
            <person name="Kalinowski J."/>
            <person name="Ruckert C."/>
        </authorList>
    </citation>
    <scope>NUCLEOTIDE SEQUENCE</scope>
    <source>
        <strain evidence="2">CGMCC 1.15758</strain>
    </source>
</reference>
<dbReference type="Proteomes" id="UP000636949">
    <property type="component" value="Unassembled WGS sequence"/>
</dbReference>
<gene>
    <name evidence="2" type="ORF">GCM10010995_07130</name>
</gene>
<accession>A0A8J2Z363</accession>
<evidence type="ECO:0000256" key="1">
    <source>
        <dbReference type="SAM" id="Phobius"/>
    </source>
</evidence>
<reference evidence="2" key="2">
    <citation type="submission" date="2020-09" db="EMBL/GenBank/DDBJ databases">
        <authorList>
            <person name="Sun Q."/>
            <person name="Zhou Y."/>
        </authorList>
    </citation>
    <scope>NUCLEOTIDE SEQUENCE</scope>
    <source>
        <strain evidence="2">CGMCC 1.15758</strain>
    </source>
</reference>
<evidence type="ECO:0000313" key="2">
    <source>
        <dbReference type="EMBL" id="GGF92565.1"/>
    </source>
</evidence>
<keyword evidence="1" id="KW-1133">Transmembrane helix</keyword>
<sequence>MLDKFKKKLAGKTSKTAKIEKKRPLDQSPVNSLEVWADKNYFQFFNLLSYVFVVAVTALVLISLYISSQRPDIAFFTVSGEGKVAIKPVGNDSSALSNASVEQFVIEAIPESMDFDFANYHYMLDQNLPRYFTSDAKDELSKYINENIVPGLKENSSFISVKIISSFITDRSLNKAHSVWRVQVPAIINIFNGRVSTSKRVKFQLVINDTGTTLNSYGMQIFHIQVNANWQE</sequence>